<keyword evidence="3" id="KW-0813">Transport</keyword>
<feature type="transmembrane region" description="Helical" evidence="8">
    <location>
        <begin position="155"/>
        <end position="174"/>
    </location>
</feature>
<name>A0ABP8PIZ0_9ACTN</name>
<evidence type="ECO:0000313" key="10">
    <source>
        <dbReference type="Proteomes" id="UP001500503"/>
    </source>
</evidence>
<protein>
    <submittedName>
        <fullName evidence="9">Iron chelate uptake ABC transporter family permease subunit</fullName>
    </submittedName>
</protein>
<evidence type="ECO:0000256" key="5">
    <source>
        <dbReference type="ARBA" id="ARBA00022692"/>
    </source>
</evidence>
<dbReference type="PANTHER" id="PTHR30472:SF24">
    <property type="entry name" value="FERRIC ENTEROBACTIN TRANSPORT SYSTEM PERMEASE PROTEIN FEPG"/>
    <property type="match status" value="1"/>
</dbReference>
<evidence type="ECO:0000256" key="4">
    <source>
        <dbReference type="ARBA" id="ARBA00022475"/>
    </source>
</evidence>
<sequence>MILRTPGGWSVRVRGRGLAVGAACVLAALVFAVVAIGSGDYPMSPAAVVRTLAGYGSAADAFIVEQVRLPRVLTALLTGAALGLSGALFQSLVRNPLGSPDLLGFTQGAAAGALAAVMIGGGGVALMGGAVAGGVVTGALIYALSWRQGVHGYRLVLIGIGVAAILTGVNGYLLTRANIPDATRAVLWLTGSLNGRGWNDVVPLLVAVAVTVPPILLGGGRGLRMLEMGDETACALGVRVERLRLMLLAAAVLLASFAAGAAGPVSFVALTAPQLARRLTADPGPNFAASLCMGAALLTGADLAGQRIVPGHQLPVGVLTGVLGGGYLLWLLATQRKRGRI</sequence>
<feature type="transmembrane region" description="Helical" evidence="8">
    <location>
        <begin position="113"/>
        <end position="143"/>
    </location>
</feature>
<dbReference type="CDD" id="cd06550">
    <property type="entry name" value="TM_ABC_iron-siderophores_like"/>
    <property type="match status" value="1"/>
</dbReference>
<keyword evidence="5 8" id="KW-0812">Transmembrane</keyword>
<feature type="transmembrane region" description="Helical" evidence="8">
    <location>
        <begin position="75"/>
        <end position="93"/>
    </location>
</feature>
<feature type="transmembrane region" description="Helical" evidence="8">
    <location>
        <begin position="201"/>
        <end position="219"/>
    </location>
</feature>
<dbReference type="InterPro" id="IPR037294">
    <property type="entry name" value="ABC_BtuC-like"/>
</dbReference>
<comment type="caution">
    <text evidence="9">The sequence shown here is derived from an EMBL/GenBank/DDBJ whole genome shotgun (WGS) entry which is preliminary data.</text>
</comment>
<feature type="transmembrane region" description="Helical" evidence="8">
    <location>
        <begin position="314"/>
        <end position="333"/>
    </location>
</feature>
<reference evidence="10" key="1">
    <citation type="journal article" date="2019" name="Int. J. Syst. Evol. Microbiol.">
        <title>The Global Catalogue of Microorganisms (GCM) 10K type strain sequencing project: providing services to taxonomists for standard genome sequencing and annotation.</title>
        <authorList>
            <consortium name="The Broad Institute Genomics Platform"/>
            <consortium name="The Broad Institute Genome Sequencing Center for Infectious Disease"/>
            <person name="Wu L."/>
            <person name="Ma J."/>
        </authorList>
    </citation>
    <scope>NUCLEOTIDE SEQUENCE [LARGE SCALE GENOMIC DNA]</scope>
    <source>
        <strain evidence="10">JCM 17933</strain>
    </source>
</reference>
<comment type="similarity">
    <text evidence="2">Belongs to the binding-protein-dependent transport system permease family. FecCD subfamily.</text>
</comment>
<proteinExistence type="inferred from homology"/>
<evidence type="ECO:0000256" key="1">
    <source>
        <dbReference type="ARBA" id="ARBA00004651"/>
    </source>
</evidence>
<evidence type="ECO:0000256" key="2">
    <source>
        <dbReference type="ARBA" id="ARBA00007935"/>
    </source>
</evidence>
<evidence type="ECO:0000256" key="6">
    <source>
        <dbReference type="ARBA" id="ARBA00022989"/>
    </source>
</evidence>
<evidence type="ECO:0000256" key="7">
    <source>
        <dbReference type="ARBA" id="ARBA00023136"/>
    </source>
</evidence>
<keyword evidence="6 8" id="KW-1133">Transmembrane helix</keyword>
<feature type="transmembrane region" description="Helical" evidence="8">
    <location>
        <begin position="245"/>
        <end position="270"/>
    </location>
</feature>
<organism evidence="9 10">
    <name type="scientific">Actinoallomurus oryzae</name>
    <dbReference type="NCBI Taxonomy" id="502180"/>
    <lineage>
        <taxon>Bacteria</taxon>
        <taxon>Bacillati</taxon>
        <taxon>Actinomycetota</taxon>
        <taxon>Actinomycetes</taxon>
        <taxon>Streptosporangiales</taxon>
        <taxon>Thermomonosporaceae</taxon>
        <taxon>Actinoallomurus</taxon>
    </lineage>
</organism>
<keyword evidence="10" id="KW-1185">Reference proteome</keyword>
<dbReference type="RefSeq" id="WP_345459700.1">
    <property type="nucleotide sequence ID" value="NZ_BAABHF010000013.1"/>
</dbReference>
<dbReference type="EMBL" id="BAABHF010000013">
    <property type="protein sequence ID" value="GAA4488203.1"/>
    <property type="molecule type" value="Genomic_DNA"/>
</dbReference>
<keyword evidence="7 8" id="KW-0472">Membrane</keyword>
<comment type="subcellular location">
    <subcellularLocation>
        <location evidence="1">Cell membrane</location>
        <topology evidence="1">Multi-pass membrane protein</topology>
    </subcellularLocation>
</comment>
<dbReference type="Pfam" id="PF01032">
    <property type="entry name" value="FecCD"/>
    <property type="match status" value="1"/>
</dbReference>
<dbReference type="PANTHER" id="PTHR30472">
    <property type="entry name" value="FERRIC ENTEROBACTIN TRANSPORT SYSTEM PERMEASE PROTEIN"/>
    <property type="match status" value="1"/>
</dbReference>
<dbReference type="Proteomes" id="UP001500503">
    <property type="component" value="Unassembled WGS sequence"/>
</dbReference>
<dbReference type="InterPro" id="IPR000522">
    <property type="entry name" value="ABC_transptr_permease_BtuC"/>
</dbReference>
<evidence type="ECO:0000313" key="9">
    <source>
        <dbReference type="EMBL" id="GAA4488203.1"/>
    </source>
</evidence>
<dbReference type="SUPFAM" id="SSF81345">
    <property type="entry name" value="ABC transporter involved in vitamin B12 uptake, BtuC"/>
    <property type="match status" value="1"/>
</dbReference>
<keyword evidence="4" id="KW-1003">Cell membrane</keyword>
<evidence type="ECO:0000256" key="3">
    <source>
        <dbReference type="ARBA" id="ARBA00022448"/>
    </source>
</evidence>
<dbReference type="Gene3D" id="1.10.3470.10">
    <property type="entry name" value="ABC transporter involved in vitamin B12 uptake, BtuC"/>
    <property type="match status" value="1"/>
</dbReference>
<gene>
    <name evidence="9" type="ORF">GCM10023191_017220</name>
</gene>
<accession>A0ABP8PIZ0</accession>
<feature type="transmembrane region" description="Helical" evidence="8">
    <location>
        <begin position="18"/>
        <end position="37"/>
    </location>
</feature>
<evidence type="ECO:0000256" key="8">
    <source>
        <dbReference type="SAM" id="Phobius"/>
    </source>
</evidence>